<comment type="similarity">
    <text evidence="3">Belongs to the HARBI1 family.</text>
</comment>
<dbReference type="GO" id="GO:0046872">
    <property type="term" value="F:metal ion binding"/>
    <property type="evidence" value="ECO:0007669"/>
    <property type="project" value="UniProtKB-KW"/>
</dbReference>
<dbReference type="GO" id="GO:0005634">
    <property type="term" value="C:nucleus"/>
    <property type="evidence" value="ECO:0007669"/>
    <property type="project" value="UniProtKB-SubCell"/>
</dbReference>
<dbReference type="EMBL" id="KN747468">
    <property type="protein sequence ID" value="KIH51154.1"/>
    <property type="molecule type" value="Genomic_DNA"/>
</dbReference>
<dbReference type="Proteomes" id="UP000054047">
    <property type="component" value="Unassembled WGS sequence"/>
</dbReference>
<evidence type="ECO:0000256" key="3">
    <source>
        <dbReference type="ARBA" id="ARBA00006958"/>
    </source>
</evidence>
<comment type="subcellular location">
    <subcellularLocation>
        <location evidence="2">Nucleus</location>
    </subcellularLocation>
</comment>
<reference evidence="9 10" key="1">
    <citation type="submission" date="2013-12" db="EMBL/GenBank/DDBJ databases">
        <title>Draft genome of the parsitic nematode Ancylostoma duodenale.</title>
        <authorList>
            <person name="Mitreva M."/>
        </authorList>
    </citation>
    <scope>NUCLEOTIDE SEQUENCE [LARGE SCALE GENOMIC DNA]</scope>
    <source>
        <strain evidence="9 10">Zhejiang</strain>
    </source>
</reference>
<evidence type="ECO:0000256" key="4">
    <source>
        <dbReference type="ARBA" id="ARBA00022722"/>
    </source>
</evidence>
<comment type="cofactor">
    <cofactor evidence="1">
        <name>a divalent metal cation</name>
        <dbReference type="ChEBI" id="CHEBI:60240"/>
    </cofactor>
</comment>
<dbReference type="AlphaFoldDB" id="A0A0C2FWZ5"/>
<keyword evidence="4" id="KW-0540">Nuclease</keyword>
<name>A0A0C2FWZ5_9BILA</name>
<evidence type="ECO:0000313" key="10">
    <source>
        <dbReference type="Proteomes" id="UP000054047"/>
    </source>
</evidence>
<keyword evidence="5" id="KW-0479">Metal-binding</keyword>
<feature type="domain" description="DDE Tnp4" evidence="8">
    <location>
        <begin position="77"/>
        <end position="230"/>
    </location>
</feature>
<gene>
    <name evidence="9" type="ORF">ANCDUO_18763</name>
</gene>
<proteinExistence type="inferred from homology"/>
<protein>
    <submittedName>
        <fullName evidence="9">Transposase, IS4 family</fullName>
    </submittedName>
</protein>
<dbReference type="InterPro" id="IPR027806">
    <property type="entry name" value="HARBI1_dom"/>
</dbReference>
<evidence type="ECO:0000259" key="8">
    <source>
        <dbReference type="Pfam" id="PF13359"/>
    </source>
</evidence>
<evidence type="ECO:0000256" key="5">
    <source>
        <dbReference type="ARBA" id="ARBA00022723"/>
    </source>
</evidence>
<evidence type="ECO:0000256" key="7">
    <source>
        <dbReference type="ARBA" id="ARBA00023242"/>
    </source>
</evidence>
<organism evidence="9 10">
    <name type="scientific">Ancylostoma duodenale</name>
    <dbReference type="NCBI Taxonomy" id="51022"/>
    <lineage>
        <taxon>Eukaryota</taxon>
        <taxon>Metazoa</taxon>
        <taxon>Ecdysozoa</taxon>
        <taxon>Nematoda</taxon>
        <taxon>Chromadorea</taxon>
        <taxon>Rhabditida</taxon>
        <taxon>Rhabditina</taxon>
        <taxon>Rhabditomorpha</taxon>
        <taxon>Strongyloidea</taxon>
        <taxon>Ancylostomatidae</taxon>
        <taxon>Ancylostomatinae</taxon>
        <taxon>Ancylostoma</taxon>
    </lineage>
</organism>
<sequence length="268" mass="29657">MAIRYLSTNSFQSAVGDIFGVCQKTVSNVVLAVVRALNHPDVVARFIRFLPDSEQWCAERAAEFAQQCKFSNIIGAIDGSLVKVQRPRAHGWQYQSRKACTAVNMVAITDARGRFLYIDCRFPGRCHDSAIWTRSDGSRLFEDGHAAPGYRLLGDSGFRNSASVVTPYRDAAARADERKAAFNLEHSHARIVVEQAFGALKRRFPLLYNVARLEPPTLQLYIVASVVLYNIGITLGAQSGQPLSGRLRATVPHPPPGSDVRDFMMSNM</sequence>
<dbReference type="InterPro" id="IPR045249">
    <property type="entry name" value="HARBI1-like"/>
</dbReference>
<dbReference type="OrthoDB" id="5834473at2759"/>
<dbReference type="PANTHER" id="PTHR22930">
    <property type="match status" value="1"/>
</dbReference>
<evidence type="ECO:0000256" key="2">
    <source>
        <dbReference type="ARBA" id="ARBA00004123"/>
    </source>
</evidence>
<dbReference type="PANTHER" id="PTHR22930:SF85">
    <property type="entry name" value="GH03217P-RELATED"/>
    <property type="match status" value="1"/>
</dbReference>
<keyword evidence="7" id="KW-0539">Nucleus</keyword>
<dbReference type="GO" id="GO:0004518">
    <property type="term" value="F:nuclease activity"/>
    <property type="evidence" value="ECO:0007669"/>
    <property type="project" value="UniProtKB-KW"/>
</dbReference>
<keyword evidence="6" id="KW-0378">Hydrolase</keyword>
<keyword evidence="10" id="KW-1185">Reference proteome</keyword>
<accession>A0A0C2FWZ5</accession>
<evidence type="ECO:0000313" key="9">
    <source>
        <dbReference type="EMBL" id="KIH51154.1"/>
    </source>
</evidence>
<dbReference type="GO" id="GO:0016787">
    <property type="term" value="F:hydrolase activity"/>
    <property type="evidence" value="ECO:0007669"/>
    <property type="project" value="UniProtKB-KW"/>
</dbReference>
<evidence type="ECO:0000256" key="1">
    <source>
        <dbReference type="ARBA" id="ARBA00001968"/>
    </source>
</evidence>
<evidence type="ECO:0000256" key="6">
    <source>
        <dbReference type="ARBA" id="ARBA00022801"/>
    </source>
</evidence>
<dbReference type="Pfam" id="PF13359">
    <property type="entry name" value="DDE_Tnp_4"/>
    <property type="match status" value="1"/>
</dbReference>